<feature type="domain" description="Acylphosphatase-like" evidence="8">
    <location>
        <begin position="11"/>
        <end position="101"/>
    </location>
</feature>
<dbReference type="PROSITE" id="PS51160">
    <property type="entry name" value="ACYLPHOSPHATASE_3"/>
    <property type="match status" value="1"/>
</dbReference>
<dbReference type="GO" id="GO:0003998">
    <property type="term" value="F:acylphosphatase activity"/>
    <property type="evidence" value="ECO:0007669"/>
    <property type="project" value="UniProtKB-EC"/>
</dbReference>
<evidence type="ECO:0000313" key="9">
    <source>
        <dbReference type="Ensembl" id="ENSTRUP00000054348.2"/>
    </source>
</evidence>
<comment type="catalytic activity">
    <reaction evidence="4 5 6">
        <text>an acyl phosphate + H2O = a carboxylate + phosphate + H(+)</text>
        <dbReference type="Rhea" id="RHEA:14965"/>
        <dbReference type="ChEBI" id="CHEBI:15377"/>
        <dbReference type="ChEBI" id="CHEBI:15378"/>
        <dbReference type="ChEBI" id="CHEBI:29067"/>
        <dbReference type="ChEBI" id="CHEBI:43474"/>
        <dbReference type="ChEBI" id="CHEBI:59918"/>
        <dbReference type="EC" id="3.6.1.7"/>
    </reaction>
</comment>
<dbReference type="InterPro" id="IPR036046">
    <property type="entry name" value="Acylphosphatase-like_dom_sf"/>
</dbReference>
<accession>A0A3B5K9I3</accession>
<evidence type="ECO:0000256" key="5">
    <source>
        <dbReference type="PROSITE-ProRule" id="PRU00520"/>
    </source>
</evidence>
<sequence>MSQSEGNNLISVDFEIFGRVQGVCFRMYTEEQGQRLGLVGWVRNTSGGTVVGQVQGPSRRVEQMKLWLRKEGSPSSRISRASFSNQHNISKLELAGFTTRF</sequence>
<evidence type="ECO:0000256" key="3">
    <source>
        <dbReference type="ARBA" id="ARBA00022801"/>
    </source>
</evidence>
<name>A0A3B5K9I3_TAKRU</name>
<feature type="active site" evidence="5">
    <location>
        <position position="44"/>
    </location>
</feature>
<organism evidence="9 10">
    <name type="scientific">Takifugu rubripes</name>
    <name type="common">Japanese pufferfish</name>
    <name type="synonym">Fugu rubripes</name>
    <dbReference type="NCBI Taxonomy" id="31033"/>
    <lineage>
        <taxon>Eukaryota</taxon>
        <taxon>Metazoa</taxon>
        <taxon>Chordata</taxon>
        <taxon>Craniata</taxon>
        <taxon>Vertebrata</taxon>
        <taxon>Euteleostomi</taxon>
        <taxon>Actinopterygii</taxon>
        <taxon>Neopterygii</taxon>
        <taxon>Teleostei</taxon>
        <taxon>Neoteleostei</taxon>
        <taxon>Acanthomorphata</taxon>
        <taxon>Eupercaria</taxon>
        <taxon>Tetraodontiformes</taxon>
        <taxon>Tetradontoidea</taxon>
        <taxon>Tetraodontidae</taxon>
        <taxon>Takifugu</taxon>
    </lineage>
</organism>
<evidence type="ECO:0000256" key="1">
    <source>
        <dbReference type="ARBA" id="ARBA00005614"/>
    </source>
</evidence>
<dbReference type="PROSITE" id="PS00151">
    <property type="entry name" value="ACYLPHOSPHATASE_2"/>
    <property type="match status" value="1"/>
</dbReference>
<dbReference type="STRING" id="31033.ENSTRUP00000054348"/>
<evidence type="ECO:0000256" key="7">
    <source>
        <dbReference type="RuleBase" id="RU004168"/>
    </source>
</evidence>
<dbReference type="InterPro" id="IPR017968">
    <property type="entry name" value="Acylphosphatase_CS"/>
</dbReference>
<dbReference type="InterPro" id="IPR001792">
    <property type="entry name" value="Acylphosphatase-like_dom"/>
</dbReference>
<dbReference type="AlphaFoldDB" id="A0A3B5K9I3"/>
<dbReference type="Pfam" id="PF00708">
    <property type="entry name" value="Acylphosphatase"/>
    <property type="match status" value="1"/>
</dbReference>
<protein>
    <recommendedName>
        <fullName evidence="2 5">Acylphosphatase</fullName>
        <ecNumber evidence="2 5">3.6.1.7</ecNumber>
    </recommendedName>
</protein>
<keyword evidence="10" id="KW-1185">Reference proteome</keyword>
<dbReference type="OMA" id="HAIMAEN"/>
<dbReference type="Gene3D" id="3.30.70.100">
    <property type="match status" value="1"/>
</dbReference>
<feature type="active site" evidence="5">
    <location>
        <position position="26"/>
    </location>
</feature>
<reference evidence="9 10" key="1">
    <citation type="journal article" date="2011" name="Genome Biol. Evol.">
        <title>Integration of the genetic map and genome assembly of fugu facilitates insights into distinct features of genome evolution in teleosts and mammals.</title>
        <authorList>
            <person name="Kai W."/>
            <person name="Kikuchi K."/>
            <person name="Tohari S."/>
            <person name="Chew A.K."/>
            <person name="Tay A."/>
            <person name="Fujiwara A."/>
            <person name="Hosoya S."/>
            <person name="Suetake H."/>
            <person name="Naruse K."/>
            <person name="Brenner S."/>
            <person name="Suzuki Y."/>
            <person name="Venkatesh B."/>
        </authorList>
    </citation>
    <scope>NUCLEOTIDE SEQUENCE [LARGE SCALE GENOMIC DNA]</scope>
</reference>
<dbReference type="PANTHER" id="PTHR10029:SF23">
    <property type="entry name" value="ACYLPHOSPHATASE 2"/>
    <property type="match status" value="1"/>
</dbReference>
<evidence type="ECO:0000256" key="4">
    <source>
        <dbReference type="ARBA" id="ARBA00047645"/>
    </source>
</evidence>
<comment type="similarity">
    <text evidence="1 7">Belongs to the acylphosphatase family.</text>
</comment>
<gene>
    <name evidence="9" type="primary">LOC101070807</name>
</gene>
<reference evidence="9" key="2">
    <citation type="submission" date="2025-08" db="UniProtKB">
        <authorList>
            <consortium name="Ensembl"/>
        </authorList>
    </citation>
    <scope>IDENTIFICATION</scope>
</reference>
<evidence type="ECO:0000256" key="6">
    <source>
        <dbReference type="RuleBase" id="RU000553"/>
    </source>
</evidence>
<dbReference type="OrthoDB" id="7961613at2759"/>
<dbReference type="GeneTree" id="ENSGT00390000011103"/>
<dbReference type="InterPro" id="IPR020456">
    <property type="entry name" value="Acylphosphatase"/>
</dbReference>
<evidence type="ECO:0000259" key="8">
    <source>
        <dbReference type="PROSITE" id="PS51160"/>
    </source>
</evidence>
<dbReference type="GeneID" id="101070807"/>
<proteinExistence type="inferred from homology"/>
<dbReference type="RefSeq" id="XP_003963818.1">
    <property type="nucleotide sequence ID" value="XM_003963769.2"/>
</dbReference>
<dbReference type="FunCoup" id="A0A3B5K9I3">
    <property type="interactions" value="187"/>
</dbReference>
<dbReference type="SUPFAM" id="SSF54975">
    <property type="entry name" value="Acylphosphatase/BLUF domain-like"/>
    <property type="match status" value="1"/>
</dbReference>
<dbReference type="KEGG" id="tru:101070807"/>
<dbReference type="PRINTS" id="PR00112">
    <property type="entry name" value="ACYLPHPHTASE"/>
</dbReference>
<dbReference type="PROSITE" id="PS00150">
    <property type="entry name" value="ACYLPHOSPHATASE_1"/>
    <property type="match status" value="1"/>
</dbReference>
<dbReference type="InParanoid" id="A0A3B5K9I3"/>
<reference evidence="9" key="3">
    <citation type="submission" date="2025-09" db="UniProtKB">
        <authorList>
            <consortium name="Ensembl"/>
        </authorList>
    </citation>
    <scope>IDENTIFICATION</scope>
</reference>
<evidence type="ECO:0000313" key="10">
    <source>
        <dbReference type="Proteomes" id="UP000005226"/>
    </source>
</evidence>
<dbReference type="Proteomes" id="UP000005226">
    <property type="component" value="Chromosome 4"/>
</dbReference>
<dbReference type="FunFam" id="3.30.70.100:FF:000011">
    <property type="entry name" value="Acylphosphatase"/>
    <property type="match status" value="1"/>
</dbReference>
<dbReference type="EC" id="3.6.1.7" evidence="2 5"/>
<keyword evidence="3 5" id="KW-0378">Hydrolase</keyword>
<dbReference type="Ensembl" id="ENSTRUT00000053472.2">
    <property type="protein sequence ID" value="ENSTRUP00000054348.2"/>
    <property type="gene ID" value="ENSTRUG00000019791.2"/>
</dbReference>
<evidence type="ECO:0000256" key="2">
    <source>
        <dbReference type="ARBA" id="ARBA00012150"/>
    </source>
</evidence>
<dbReference type="PANTHER" id="PTHR10029">
    <property type="entry name" value="ACYLPHOSPHATASE"/>
    <property type="match status" value="1"/>
</dbReference>